<reference evidence="3" key="1">
    <citation type="journal article" date="2014" name="Microb. Cell Fact.">
        <title>Exploiting Issatchenkia orientalis SD108 for succinic acid production.</title>
        <authorList>
            <person name="Xiao H."/>
            <person name="Shao Z."/>
            <person name="Jiang Y."/>
            <person name="Dole S."/>
            <person name="Zhao H."/>
        </authorList>
    </citation>
    <scope>NUCLEOTIDE SEQUENCE [LARGE SCALE GENOMIC DNA]</scope>
    <source>
        <strain evidence="3">SD108</strain>
    </source>
</reference>
<dbReference type="EMBL" id="JQFK01000034">
    <property type="protein sequence ID" value="KGK37545.1"/>
    <property type="molecule type" value="Genomic_DNA"/>
</dbReference>
<reference evidence="2 4" key="3">
    <citation type="submission" date="2017-05" db="EMBL/GenBank/DDBJ databases">
        <title>The Genome Sequence of Candida krusei Ckrusei653.</title>
        <authorList>
            <person name="Cuomo C."/>
            <person name="Forche A."/>
            <person name="Young S."/>
            <person name="Abouelleil A."/>
            <person name="Cao P."/>
            <person name="Chapman S."/>
            <person name="Cusick C."/>
            <person name="Shea T."/>
            <person name="Nusbaum C."/>
            <person name="Birren B."/>
        </authorList>
    </citation>
    <scope>NUCLEOTIDE SEQUENCE [LARGE SCALE GENOMIC DNA]</scope>
    <source>
        <strain evidence="2 4">Ckrusei653</strain>
    </source>
</reference>
<dbReference type="EMBL" id="NHMM01000001">
    <property type="protein sequence ID" value="OUT23805.1"/>
    <property type="molecule type" value="Genomic_DNA"/>
</dbReference>
<evidence type="ECO:0000313" key="3">
    <source>
        <dbReference type="Proteomes" id="UP000029867"/>
    </source>
</evidence>
<organism evidence="1 3">
    <name type="scientific">Pichia kudriavzevii</name>
    <name type="common">Yeast</name>
    <name type="synonym">Issatchenkia orientalis</name>
    <dbReference type="NCBI Taxonomy" id="4909"/>
    <lineage>
        <taxon>Eukaryota</taxon>
        <taxon>Fungi</taxon>
        <taxon>Dikarya</taxon>
        <taxon>Ascomycota</taxon>
        <taxon>Saccharomycotina</taxon>
        <taxon>Pichiomycetes</taxon>
        <taxon>Pichiales</taxon>
        <taxon>Pichiaceae</taxon>
        <taxon>Pichia</taxon>
    </lineage>
</organism>
<accession>A0A099NY52</accession>
<dbReference type="HOGENOM" id="CLU_1547808_0_0_1"/>
<comment type="caution">
    <text evidence="1">The sequence shown here is derived from an EMBL/GenBank/DDBJ whole genome shotgun (WGS) entry which is preliminary data.</text>
</comment>
<dbReference type="AlphaFoldDB" id="A0A099NY52"/>
<gene>
    <name evidence="2" type="ORF">CAS74_000175</name>
    <name evidence="1" type="ORF">JL09_g3326</name>
</gene>
<reference evidence="1" key="2">
    <citation type="submission" date="2014-08" db="EMBL/GenBank/DDBJ databases">
        <title>Exploiting Issatchenkia orientalis SD108 for Succinic Acid Production.</title>
        <authorList>
            <person name="Xiao H."/>
            <person name="Shao Z."/>
            <person name="Jiang Y."/>
            <person name="Dole S."/>
            <person name="Zhao H."/>
        </authorList>
    </citation>
    <scope>NUCLEOTIDE SEQUENCE [LARGE SCALE GENOMIC DNA]</scope>
    <source>
        <strain evidence="1">SD108</strain>
    </source>
</reference>
<evidence type="ECO:0000313" key="1">
    <source>
        <dbReference type="EMBL" id="KGK37545.1"/>
    </source>
</evidence>
<name>A0A099NY52_PICKU</name>
<evidence type="ECO:0000313" key="4">
    <source>
        <dbReference type="Proteomes" id="UP000195871"/>
    </source>
</evidence>
<dbReference type="Proteomes" id="UP000195871">
    <property type="component" value="Unassembled WGS sequence"/>
</dbReference>
<proteinExistence type="predicted"/>
<sequence>MNIDLTAIDGGKLYYPLLQGHPQVYKATGLINTITIPPFLFTAIWKLPKDDFSQTLVNASIATKREISVLLDTTGGVYVLRPDVVSRTVELCTVEEATGGNKEKDIRSKYERLVRGEFRMRRIVLPSRQQRHLESILVSSLVYKHGLDDNTQLDVTGVEETLDSLLAILHVRK</sequence>
<evidence type="ECO:0000313" key="2">
    <source>
        <dbReference type="EMBL" id="OUT23805.1"/>
    </source>
</evidence>
<protein>
    <submittedName>
        <fullName evidence="1">Uncharacterized protein</fullName>
    </submittedName>
</protein>
<dbReference type="Proteomes" id="UP000029867">
    <property type="component" value="Unassembled WGS sequence"/>
</dbReference>